<feature type="transmembrane region" description="Helical" evidence="7">
    <location>
        <begin position="304"/>
        <end position="330"/>
    </location>
</feature>
<comment type="similarity">
    <text evidence="7">Belongs to the binding-protein-dependent transport system permease family.</text>
</comment>
<evidence type="ECO:0000256" key="3">
    <source>
        <dbReference type="ARBA" id="ARBA00022475"/>
    </source>
</evidence>
<protein>
    <submittedName>
        <fullName evidence="9">ABC transporter permease</fullName>
    </submittedName>
</protein>
<comment type="subcellular location">
    <subcellularLocation>
        <location evidence="1 7">Cell membrane</location>
        <topology evidence="1 7">Multi-pass membrane protein</topology>
    </subcellularLocation>
</comment>
<dbReference type="EMBL" id="DTGD01000065">
    <property type="protein sequence ID" value="HGB35580.1"/>
    <property type="molecule type" value="Genomic_DNA"/>
</dbReference>
<dbReference type="PANTHER" id="PTHR43163">
    <property type="entry name" value="DIPEPTIDE TRANSPORT SYSTEM PERMEASE PROTEIN DPPB-RELATED"/>
    <property type="match status" value="1"/>
</dbReference>
<evidence type="ECO:0000313" key="9">
    <source>
        <dbReference type="EMBL" id="HGB35580.1"/>
    </source>
</evidence>
<feature type="transmembrane region" description="Helical" evidence="7">
    <location>
        <begin position="259"/>
        <end position="284"/>
    </location>
</feature>
<comment type="caution">
    <text evidence="9">The sequence shown here is derived from an EMBL/GenBank/DDBJ whole genome shotgun (WGS) entry which is preliminary data.</text>
</comment>
<accession>A0A7V3KMX9</accession>
<evidence type="ECO:0000256" key="1">
    <source>
        <dbReference type="ARBA" id="ARBA00004651"/>
    </source>
</evidence>
<dbReference type="Pfam" id="PF19300">
    <property type="entry name" value="BPD_transp_1_N"/>
    <property type="match status" value="1"/>
</dbReference>
<evidence type="ECO:0000256" key="2">
    <source>
        <dbReference type="ARBA" id="ARBA00022448"/>
    </source>
</evidence>
<evidence type="ECO:0000256" key="6">
    <source>
        <dbReference type="ARBA" id="ARBA00023136"/>
    </source>
</evidence>
<proteinExistence type="inferred from homology"/>
<keyword evidence="5 7" id="KW-1133">Transmembrane helix</keyword>
<dbReference type="Pfam" id="PF00528">
    <property type="entry name" value="BPD_transp_1"/>
    <property type="match status" value="1"/>
</dbReference>
<feature type="transmembrane region" description="Helical" evidence="7">
    <location>
        <begin position="12"/>
        <end position="32"/>
    </location>
</feature>
<name>A0A7V3KMX9_UNCW3</name>
<feature type="transmembrane region" description="Helical" evidence="7">
    <location>
        <begin position="137"/>
        <end position="161"/>
    </location>
</feature>
<dbReference type="CDD" id="cd06261">
    <property type="entry name" value="TM_PBP2"/>
    <property type="match status" value="1"/>
</dbReference>
<keyword evidence="6 7" id="KW-0472">Membrane</keyword>
<dbReference type="GO" id="GO:0005886">
    <property type="term" value="C:plasma membrane"/>
    <property type="evidence" value="ECO:0007669"/>
    <property type="project" value="UniProtKB-SubCell"/>
</dbReference>
<feature type="transmembrane region" description="Helical" evidence="7">
    <location>
        <begin position="200"/>
        <end position="217"/>
    </location>
</feature>
<sequence>MNIFKFIGNRLFQGIVVLIGLSLVIFIIARVVPGDPARLALGSTATAEQVAEFRSKMGLDKPVYIQYWLWLQHAVHGDLGISLVTRRPVAEDILQFFPATFELCLMSLIFEGIFGILLGTIAGRFANSWADNAVRLFSYIGVVTPPFVFGILFMLFFGYLLHWLPSIGQLSPNIVGPPRITGLIVLDSLLTGNFLAAKDAFLHLLLPSLSLAMGGIAQDARITRASIVDNSGKDFINALKSCGVPNMFIMFKYLLKPSLIPTVSMMGLSFAYTFSNAFLIETIYGWPGMSRYGMNAILNKDLNAIIGVVMVLGIIFVTVNLLVDIIIAYLDPRIRLRTQ</sequence>
<evidence type="ECO:0000256" key="4">
    <source>
        <dbReference type="ARBA" id="ARBA00022692"/>
    </source>
</evidence>
<evidence type="ECO:0000259" key="8">
    <source>
        <dbReference type="PROSITE" id="PS50928"/>
    </source>
</evidence>
<keyword evidence="2 7" id="KW-0813">Transport</keyword>
<dbReference type="PANTHER" id="PTHR43163:SF6">
    <property type="entry name" value="DIPEPTIDE TRANSPORT SYSTEM PERMEASE PROTEIN DPPB-RELATED"/>
    <property type="match status" value="1"/>
</dbReference>
<gene>
    <name evidence="9" type="ORF">ENV38_01570</name>
</gene>
<dbReference type="InterPro" id="IPR045621">
    <property type="entry name" value="BPD_transp_1_N"/>
</dbReference>
<reference evidence="9" key="1">
    <citation type="journal article" date="2020" name="mSystems">
        <title>Genome- and Community-Level Interaction Insights into Carbon Utilization and Element Cycling Functions of Hydrothermarchaeota in Hydrothermal Sediment.</title>
        <authorList>
            <person name="Zhou Z."/>
            <person name="Liu Y."/>
            <person name="Xu W."/>
            <person name="Pan J."/>
            <person name="Luo Z.H."/>
            <person name="Li M."/>
        </authorList>
    </citation>
    <scope>NUCLEOTIDE SEQUENCE [LARGE SCALE GENOMIC DNA]</scope>
    <source>
        <strain evidence="9">SpSt-754</strain>
    </source>
</reference>
<evidence type="ECO:0000256" key="5">
    <source>
        <dbReference type="ARBA" id="ARBA00022989"/>
    </source>
</evidence>
<feature type="transmembrane region" description="Helical" evidence="7">
    <location>
        <begin position="105"/>
        <end position="125"/>
    </location>
</feature>
<feature type="domain" description="ABC transmembrane type-1" evidence="8">
    <location>
        <begin position="97"/>
        <end position="327"/>
    </location>
</feature>
<keyword evidence="3" id="KW-1003">Cell membrane</keyword>
<dbReference type="Gene3D" id="1.10.3720.10">
    <property type="entry name" value="MetI-like"/>
    <property type="match status" value="1"/>
</dbReference>
<dbReference type="AlphaFoldDB" id="A0A7V3KMX9"/>
<dbReference type="PROSITE" id="PS50928">
    <property type="entry name" value="ABC_TM1"/>
    <property type="match status" value="1"/>
</dbReference>
<dbReference type="GO" id="GO:0055085">
    <property type="term" value="P:transmembrane transport"/>
    <property type="evidence" value="ECO:0007669"/>
    <property type="project" value="InterPro"/>
</dbReference>
<dbReference type="InterPro" id="IPR000515">
    <property type="entry name" value="MetI-like"/>
</dbReference>
<organism evidence="9">
    <name type="scientific">candidate division WOR-3 bacterium</name>
    <dbReference type="NCBI Taxonomy" id="2052148"/>
    <lineage>
        <taxon>Bacteria</taxon>
        <taxon>Bacteria division WOR-3</taxon>
    </lineage>
</organism>
<keyword evidence="4 7" id="KW-0812">Transmembrane</keyword>
<dbReference type="SUPFAM" id="SSF161098">
    <property type="entry name" value="MetI-like"/>
    <property type="match status" value="1"/>
</dbReference>
<evidence type="ECO:0000256" key="7">
    <source>
        <dbReference type="RuleBase" id="RU363032"/>
    </source>
</evidence>
<dbReference type="InterPro" id="IPR035906">
    <property type="entry name" value="MetI-like_sf"/>
</dbReference>